<evidence type="ECO:0000313" key="2">
    <source>
        <dbReference type="Proteomes" id="UP000587527"/>
    </source>
</evidence>
<dbReference type="EMBL" id="JACHMN010000003">
    <property type="protein sequence ID" value="MBB5874174.1"/>
    <property type="molecule type" value="Genomic_DNA"/>
</dbReference>
<keyword evidence="1" id="KW-0251">Elongation factor</keyword>
<gene>
    <name evidence="1" type="ORF">F4553_007608</name>
</gene>
<accession>A0A841C1D6</accession>
<evidence type="ECO:0000313" key="1">
    <source>
        <dbReference type="EMBL" id="MBB5874174.1"/>
    </source>
</evidence>
<dbReference type="AlphaFoldDB" id="A0A841C1D6"/>
<name>A0A841C1D6_9ACTN</name>
<dbReference type="RefSeq" id="WP_184846084.1">
    <property type="nucleotide sequence ID" value="NZ_JACHMN010000003.1"/>
</dbReference>
<dbReference type="Gene3D" id="2.40.30.10">
    <property type="entry name" value="Translation factors"/>
    <property type="match status" value="1"/>
</dbReference>
<keyword evidence="1" id="KW-0648">Protein biosynthesis</keyword>
<dbReference type="Proteomes" id="UP000587527">
    <property type="component" value="Unassembled WGS sequence"/>
</dbReference>
<protein>
    <submittedName>
        <fullName evidence="1">Translation elongation factor EF-Tu-like GTPase</fullName>
    </submittedName>
</protein>
<reference evidence="1 2" key="1">
    <citation type="submission" date="2020-08" db="EMBL/GenBank/DDBJ databases">
        <title>Sequencing the genomes of 1000 actinobacteria strains.</title>
        <authorList>
            <person name="Klenk H.-P."/>
        </authorList>
    </citation>
    <scope>NUCLEOTIDE SEQUENCE [LARGE SCALE GENOMIC DNA]</scope>
    <source>
        <strain evidence="1 2">DSM 45362</strain>
    </source>
</reference>
<organism evidence="1 2">
    <name type="scientific">Allocatelliglobosispora scoriae</name>
    <dbReference type="NCBI Taxonomy" id="643052"/>
    <lineage>
        <taxon>Bacteria</taxon>
        <taxon>Bacillati</taxon>
        <taxon>Actinomycetota</taxon>
        <taxon>Actinomycetes</taxon>
        <taxon>Micromonosporales</taxon>
        <taxon>Micromonosporaceae</taxon>
        <taxon>Allocatelliglobosispora</taxon>
    </lineage>
</organism>
<sequence length="84" mass="8875">MSRWTFEVDDSFTITGRGVGIVGRYEGVMHSGEAAVVDTSTGAVPVRRISVEICTGMDGSRVALLLVGVQKHQVPPGATVRSTD</sequence>
<dbReference type="GO" id="GO:0003746">
    <property type="term" value="F:translation elongation factor activity"/>
    <property type="evidence" value="ECO:0007669"/>
    <property type="project" value="UniProtKB-KW"/>
</dbReference>
<proteinExistence type="predicted"/>
<comment type="caution">
    <text evidence="1">The sequence shown here is derived from an EMBL/GenBank/DDBJ whole genome shotgun (WGS) entry which is preliminary data.</text>
</comment>
<keyword evidence="2" id="KW-1185">Reference proteome</keyword>